<feature type="transmembrane region" description="Helical" evidence="1">
    <location>
        <begin position="7"/>
        <end position="27"/>
    </location>
</feature>
<keyword evidence="1" id="KW-1133">Transmembrane helix</keyword>
<keyword evidence="3" id="KW-1185">Reference proteome</keyword>
<dbReference type="EMBL" id="QNUL01000008">
    <property type="protein sequence ID" value="REA61316.1"/>
    <property type="molecule type" value="Genomic_DNA"/>
</dbReference>
<keyword evidence="1" id="KW-0472">Membrane</keyword>
<proteinExistence type="predicted"/>
<accession>A0A3D8YEL7</accession>
<gene>
    <name evidence="2" type="ORF">DSL64_12790</name>
</gene>
<sequence>MIPQDHLIRRLIISVTVLATVTWYYMFDPAEHSSAPPCLLHKATGWLCWGCGGQRAFHQLLHGHFHSAFQLNALVYPVTCILIYITVSELIKNTPTYSFFRNKMVAVSALLILIGFTLLRNI</sequence>
<evidence type="ECO:0008006" key="4">
    <source>
        <dbReference type="Google" id="ProtNLM"/>
    </source>
</evidence>
<evidence type="ECO:0000313" key="3">
    <source>
        <dbReference type="Proteomes" id="UP000256373"/>
    </source>
</evidence>
<protein>
    <recommendedName>
        <fullName evidence="4">DUF2752 domain-containing protein</fullName>
    </recommendedName>
</protein>
<evidence type="ECO:0000256" key="1">
    <source>
        <dbReference type="SAM" id="Phobius"/>
    </source>
</evidence>
<dbReference type="AlphaFoldDB" id="A0A3D8YEL7"/>
<comment type="caution">
    <text evidence="2">The sequence shown here is derived from an EMBL/GenBank/DDBJ whole genome shotgun (WGS) entry which is preliminary data.</text>
</comment>
<dbReference type="Pfam" id="PF10825">
    <property type="entry name" value="DUF2752"/>
    <property type="match status" value="1"/>
</dbReference>
<evidence type="ECO:0000313" key="2">
    <source>
        <dbReference type="EMBL" id="REA61316.1"/>
    </source>
</evidence>
<dbReference type="InterPro" id="IPR021215">
    <property type="entry name" value="DUF2752"/>
</dbReference>
<dbReference type="Proteomes" id="UP000256373">
    <property type="component" value="Unassembled WGS sequence"/>
</dbReference>
<feature type="transmembrane region" description="Helical" evidence="1">
    <location>
        <begin position="99"/>
        <end position="119"/>
    </location>
</feature>
<reference evidence="2 3" key="1">
    <citation type="submission" date="2018-07" db="EMBL/GenBank/DDBJ databases">
        <title>Dyadobacter roseus sp. nov., isolated from rose rhizosphere soil.</title>
        <authorList>
            <person name="Chen L."/>
        </authorList>
    </citation>
    <scope>NUCLEOTIDE SEQUENCE [LARGE SCALE GENOMIC DNA]</scope>
    <source>
        <strain evidence="2 3">RS19</strain>
    </source>
</reference>
<feature type="transmembrane region" description="Helical" evidence="1">
    <location>
        <begin position="68"/>
        <end position="87"/>
    </location>
</feature>
<name>A0A3D8YEL7_9BACT</name>
<keyword evidence="1" id="KW-0812">Transmembrane</keyword>
<organism evidence="2 3">
    <name type="scientific">Dyadobacter luteus</name>
    <dbReference type="NCBI Taxonomy" id="2259619"/>
    <lineage>
        <taxon>Bacteria</taxon>
        <taxon>Pseudomonadati</taxon>
        <taxon>Bacteroidota</taxon>
        <taxon>Cytophagia</taxon>
        <taxon>Cytophagales</taxon>
        <taxon>Spirosomataceae</taxon>
        <taxon>Dyadobacter</taxon>
    </lineage>
</organism>